<keyword evidence="9" id="KW-1185">Reference proteome</keyword>
<dbReference type="EMBL" id="JAGQFT020000001">
    <property type="protein sequence ID" value="MBS7455794.1"/>
    <property type="molecule type" value="Genomic_DNA"/>
</dbReference>
<accession>A0A8J7VT97</accession>
<comment type="similarity">
    <text evidence="1">Belongs to the carbohydrate kinase PfkB family.</text>
</comment>
<dbReference type="InterPro" id="IPR002173">
    <property type="entry name" value="Carboh/pur_kinase_PfkB_CS"/>
</dbReference>
<evidence type="ECO:0000256" key="5">
    <source>
        <dbReference type="ARBA" id="ARBA00022840"/>
    </source>
</evidence>
<feature type="domain" description="Carbohydrate kinase PfkB" evidence="6">
    <location>
        <begin position="2"/>
        <end position="315"/>
    </location>
</feature>
<dbReference type="PROSITE" id="PS00583">
    <property type="entry name" value="PFKB_KINASES_1"/>
    <property type="match status" value="1"/>
</dbReference>
<dbReference type="Proteomes" id="UP000675747">
    <property type="component" value="Unassembled WGS sequence"/>
</dbReference>
<dbReference type="PANTHER" id="PTHR43085:SF1">
    <property type="entry name" value="PSEUDOURIDINE KINASE-RELATED"/>
    <property type="match status" value="1"/>
</dbReference>
<keyword evidence="5" id="KW-0067">ATP-binding</keyword>
<dbReference type="Gene3D" id="3.40.1190.20">
    <property type="match status" value="1"/>
</dbReference>
<dbReference type="InterPro" id="IPR011611">
    <property type="entry name" value="PfkB_dom"/>
</dbReference>
<proteinExistence type="inferred from homology"/>
<comment type="caution">
    <text evidence="7">The sequence shown here is derived from an EMBL/GenBank/DDBJ whole genome shotgun (WGS) entry which is preliminary data.</text>
</comment>
<evidence type="ECO:0000313" key="8">
    <source>
        <dbReference type="EMBL" id="MBS7455794.1"/>
    </source>
</evidence>
<evidence type="ECO:0000256" key="4">
    <source>
        <dbReference type="ARBA" id="ARBA00022777"/>
    </source>
</evidence>
<protein>
    <submittedName>
        <fullName evidence="7">Carbohydrate kinase</fullName>
    </submittedName>
</protein>
<dbReference type="SUPFAM" id="SSF53613">
    <property type="entry name" value="Ribokinase-like"/>
    <property type="match status" value="1"/>
</dbReference>
<name>A0A8J7VT97_9GAMM</name>
<dbReference type="CDD" id="cd01167">
    <property type="entry name" value="bac_FRK"/>
    <property type="match status" value="1"/>
</dbReference>
<evidence type="ECO:0000256" key="2">
    <source>
        <dbReference type="ARBA" id="ARBA00022679"/>
    </source>
</evidence>
<dbReference type="InterPro" id="IPR050306">
    <property type="entry name" value="PfkB_Carbo_kinase"/>
</dbReference>
<evidence type="ECO:0000313" key="9">
    <source>
        <dbReference type="Proteomes" id="UP000675747"/>
    </source>
</evidence>
<reference evidence="7" key="2">
    <citation type="submission" date="2021-04" db="EMBL/GenBank/DDBJ databases">
        <authorList>
            <person name="Karlyshev A.V."/>
        </authorList>
    </citation>
    <scope>NUCLEOTIDE SEQUENCE</scope>
    <source>
        <strain evidence="7">LMG 29479</strain>
    </source>
</reference>
<dbReference type="AlphaFoldDB" id="A0A8J7VT97"/>
<reference evidence="8 9" key="1">
    <citation type="journal article" date="2021" name="Microbiol. Resour. Announc.">
        <title>Draft Genome Sequence of Coralloluteibacterium stylophorae LMG 29479T.</title>
        <authorList>
            <person name="Karlyshev A.V."/>
            <person name="Kudryashova E.B."/>
            <person name="Ariskina E.V."/>
            <person name="Conroy A.P."/>
            <person name="Abidueva E.Y."/>
        </authorList>
    </citation>
    <scope>NUCLEOTIDE SEQUENCE [LARGE SCALE GENOMIC DNA]</scope>
    <source>
        <strain evidence="8 9">LMG 29479</strain>
    </source>
</reference>
<keyword evidence="2" id="KW-0808">Transferase</keyword>
<dbReference type="PANTHER" id="PTHR43085">
    <property type="entry name" value="HEXOKINASE FAMILY MEMBER"/>
    <property type="match status" value="1"/>
</dbReference>
<keyword evidence="4 7" id="KW-0418">Kinase</keyword>
<dbReference type="RefSeq" id="WP_211925537.1">
    <property type="nucleotide sequence ID" value="NZ_JAGQFT020000001.1"/>
</dbReference>
<sequence>MSAVVCFGEALIDFLAAPESAPDAPRAYLRNAGGAPANVAVALARLGVASRFVGMLGADLFGDFLAAELAAAGVDTRGVRRTAEAKTALAFVDLDAEGERSFSFYRPPAADLLFEPAQFDAADFAGCAVFHVCSNSLTAQPARGATVAGMRRAREAGALVSMDLNLRTNLWEAGADLHAEVWPALAEAALVKLSRSEMDWLAECEGSDAAVLERLLQHRARLVVVTDGGSGPVTWHAAGSHGAYPVVPVRAVDTTGAGDAFVAGLLAQLLARGAGADDLVALAADAAAMTSLLRFASACGARATQSHGAFAAMPTHADVLAFLEQNP</sequence>
<dbReference type="GO" id="GO:0016301">
    <property type="term" value="F:kinase activity"/>
    <property type="evidence" value="ECO:0007669"/>
    <property type="project" value="UniProtKB-KW"/>
</dbReference>
<dbReference type="EMBL" id="JAGQFT010000014">
    <property type="protein sequence ID" value="MBR0561568.1"/>
    <property type="molecule type" value="Genomic_DNA"/>
</dbReference>
<organism evidence="7">
    <name type="scientific">Coralloluteibacterium stylophorae</name>
    <dbReference type="NCBI Taxonomy" id="1776034"/>
    <lineage>
        <taxon>Bacteria</taxon>
        <taxon>Pseudomonadati</taxon>
        <taxon>Pseudomonadota</taxon>
        <taxon>Gammaproteobacteria</taxon>
        <taxon>Lysobacterales</taxon>
        <taxon>Lysobacteraceae</taxon>
        <taxon>Coralloluteibacterium</taxon>
    </lineage>
</organism>
<dbReference type="InterPro" id="IPR029056">
    <property type="entry name" value="Ribokinase-like"/>
</dbReference>
<dbReference type="GO" id="GO:0005524">
    <property type="term" value="F:ATP binding"/>
    <property type="evidence" value="ECO:0007669"/>
    <property type="project" value="UniProtKB-KW"/>
</dbReference>
<dbReference type="Pfam" id="PF00294">
    <property type="entry name" value="PfkB"/>
    <property type="match status" value="1"/>
</dbReference>
<evidence type="ECO:0000259" key="6">
    <source>
        <dbReference type="Pfam" id="PF00294"/>
    </source>
</evidence>
<keyword evidence="3" id="KW-0547">Nucleotide-binding</keyword>
<dbReference type="PROSITE" id="PS00584">
    <property type="entry name" value="PFKB_KINASES_2"/>
    <property type="match status" value="1"/>
</dbReference>
<evidence type="ECO:0000313" key="7">
    <source>
        <dbReference type="EMBL" id="MBR0561568.1"/>
    </source>
</evidence>
<evidence type="ECO:0000256" key="1">
    <source>
        <dbReference type="ARBA" id="ARBA00010688"/>
    </source>
</evidence>
<gene>
    <name evidence="8" type="ORF">KB893_001420</name>
    <name evidence="7" type="ORF">KB893_03375</name>
</gene>
<evidence type="ECO:0000256" key="3">
    <source>
        <dbReference type="ARBA" id="ARBA00022741"/>
    </source>
</evidence>